<proteinExistence type="inferred from homology"/>
<accession>A0ABU6WMH6</accession>
<dbReference type="InterPro" id="IPR038765">
    <property type="entry name" value="Papain-like_cys_pep_sf"/>
</dbReference>
<dbReference type="Pfam" id="PF02902">
    <property type="entry name" value="Peptidase_C48"/>
    <property type="match status" value="1"/>
</dbReference>
<evidence type="ECO:0000256" key="3">
    <source>
        <dbReference type="ARBA" id="ARBA00022801"/>
    </source>
</evidence>
<evidence type="ECO:0000313" key="6">
    <source>
        <dbReference type="Proteomes" id="UP001341840"/>
    </source>
</evidence>
<comment type="similarity">
    <text evidence="1">Belongs to the peptidase C48 family.</text>
</comment>
<keyword evidence="2" id="KW-0645">Protease</keyword>
<organism evidence="5 6">
    <name type="scientific">Stylosanthes scabra</name>
    <dbReference type="NCBI Taxonomy" id="79078"/>
    <lineage>
        <taxon>Eukaryota</taxon>
        <taxon>Viridiplantae</taxon>
        <taxon>Streptophyta</taxon>
        <taxon>Embryophyta</taxon>
        <taxon>Tracheophyta</taxon>
        <taxon>Spermatophyta</taxon>
        <taxon>Magnoliopsida</taxon>
        <taxon>eudicotyledons</taxon>
        <taxon>Gunneridae</taxon>
        <taxon>Pentapetalae</taxon>
        <taxon>rosids</taxon>
        <taxon>fabids</taxon>
        <taxon>Fabales</taxon>
        <taxon>Fabaceae</taxon>
        <taxon>Papilionoideae</taxon>
        <taxon>50 kb inversion clade</taxon>
        <taxon>dalbergioids sensu lato</taxon>
        <taxon>Dalbergieae</taxon>
        <taxon>Pterocarpus clade</taxon>
        <taxon>Stylosanthes</taxon>
    </lineage>
</organism>
<reference evidence="5 6" key="1">
    <citation type="journal article" date="2023" name="Plants (Basel)">
        <title>Bridging the Gap: Combining Genomics and Transcriptomics Approaches to Understand Stylosanthes scabra, an Orphan Legume from the Brazilian Caatinga.</title>
        <authorList>
            <person name="Ferreira-Neto J.R.C."/>
            <person name="da Silva M.D."/>
            <person name="Binneck E."/>
            <person name="de Melo N.F."/>
            <person name="da Silva R.H."/>
            <person name="de Melo A.L.T.M."/>
            <person name="Pandolfi V."/>
            <person name="Bustamante F.O."/>
            <person name="Brasileiro-Vidal A.C."/>
            <person name="Benko-Iseppon A.M."/>
        </authorList>
    </citation>
    <scope>NUCLEOTIDE SEQUENCE [LARGE SCALE GENOMIC DNA]</scope>
    <source>
        <tissue evidence="5">Leaves</tissue>
    </source>
</reference>
<feature type="domain" description="Ubiquitin-like protease family profile" evidence="4">
    <location>
        <begin position="6"/>
        <end position="112"/>
    </location>
</feature>
<keyword evidence="3" id="KW-0378">Hydrolase</keyword>
<evidence type="ECO:0000259" key="4">
    <source>
        <dbReference type="Pfam" id="PF02902"/>
    </source>
</evidence>
<evidence type="ECO:0000256" key="1">
    <source>
        <dbReference type="ARBA" id="ARBA00005234"/>
    </source>
</evidence>
<evidence type="ECO:0000313" key="5">
    <source>
        <dbReference type="EMBL" id="MED6187082.1"/>
    </source>
</evidence>
<evidence type="ECO:0000256" key="2">
    <source>
        <dbReference type="ARBA" id="ARBA00022670"/>
    </source>
</evidence>
<sequence length="124" mass="14738">MKFLQIYVPMLLDNHCFLMVVDINHDDLIYLDSCKNIKERASRVEAMTFLVFKLQSMLKDPDFYEQEESQPRPYGDYHVCEPLVTQPRDKLRDCGVYVAQWMQLTCLQTTYDLPLRNFSYVAKN</sequence>
<dbReference type="Gene3D" id="3.40.395.10">
    <property type="entry name" value="Adenoviral Proteinase, Chain A"/>
    <property type="match status" value="1"/>
</dbReference>
<dbReference type="InterPro" id="IPR003653">
    <property type="entry name" value="Peptidase_C48_C"/>
</dbReference>
<comment type="caution">
    <text evidence="5">The sequence shown here is derived from an EMBL/GenBank/DDBJ whole genome shotgun (WGS) entry which is preliminary data.</text>
</comment>
<gene>
    <name evidence="5" type="ORF">PIB30_072985</name>
</gene>
<protein>
    <recommendedName>
        <fullName evidence="4">Ubiquitin-like protease family profile domain-containing protein</fullName>
    </recommendedName>
</protein>
<name>A0ABU6WMH6_9FABA</name>
<dbReference type="Proteomes" id="UP001341840">
    <property type="component" value="Unassembled WGS sequence"/>
</dbReference>
<keyword evidence="6" id="KW-1185">Reference proteome</keyword>
<dbReference type="EMBL" id="JASCZI010182118">
    <property type="protein sequence ID" value="MED6187082.1"/>
    <property type="molecule type" value="Genomic_DNA"/>
</dbReference>
<dbReference type="SUPFAM" id="SSF54001">
    <property type="entry name" value="Cysteine proteinases"/>
    <property type="match status" value="1"/>
</dbReference>